<sequence>MFNQTNLINELNFKAVRSSGSGGQHVNKVATKIELSFNVSESNVLTQEQKQRIYLKLKHKLTNNGVLILQCADTRSQFKNKELAIRRFLQLIKTALAKPKKRIATKVPKAVVKKRLDNKKKHAFKKANRQKPNLD</sequence>
<gene>
    <name evidence="3" type="ORF">FUA26_08815</name>
</gene>
<evidence type="ECO:0000259" key="2">
    <source>
        <dbReference type="PROSITE" id="PS00745"/>
    </source>
</evidence>
<dbReference type="GO" id="GO:0043022">
    <property type="term" value="F:ribosome binding"/>
    <property type="evidence" value="ECO:0007669"/>
    <property type="project" value="TreeGrafter"/>
</dbReference>
<evidence type="ECO:0000313" key="4">
    <source>
        <dbReference type="Proteomes" id="UP000321790"/>
    </source>
</evidence>
<protein>
    <submittedName>
        <fullName evidence="3">Aminoacyl-tRNA hydrolase</fullName>
        <ecNumber evidence="3">3.1.1.29</ecNumber>
    </submittedName>
</protein>
<dbReference type="AlphaFoldDB" id="A0A5C7ALJ6"/>
<proteinExistence type="predicted"/>
<dbReference type="SUPFAM" id="SSF110916">
    <property type="entry name" value="Peptidyl-tRNA hydrolase domain-like"/>
    <property type="match status" value="1"/>
</dbReference>
<feature type="compositionally biased region" description="Basic residues" evidence="1">
    <location>
        <begin position="114"/>
        <end position="129"/>
    </location>
</feature>
<keyword evidence="4" id="KW-1185">Reference proteome</keyword>
<dbReference type="PANTHER" id="PTHR47814">
    <property type="entry name" value="PEPTIDYL-TRNA HYDROLASE ARFB"/>
    <property type="match status" value="1"/>
</dbReference>
<dbReference type="GO" id="GO:0003747">
    <property type="term" value="F:translation release factor activity"/>
    <property type="evidence" value="ECO:0007669"/>
    <property type="project" value="InterPro"/>
</dbReference>
<dbReference type="InterPro" id="IPR000352">
    <property type="entry name" value="Pep_chain_release_fac_I"/>
</dbReference>
<dbReference type="PANTHER" id="PTHR47814:SF1">
    <property type="entry name" value="PEPTIDYL-TRNA HYDROLASE ARFB"/>
    <property type="match status" value="1"/>
</dbReference>
<evidence type="ECO:0000313" key="3">
    <source>
        <dbReference type="EMBL" id="TXE09580.1"/>
    </source>
</evidence>
<dbReference type="Proteomes" id="UP000321790">
    <property type="component" value="Unassembled WGS sequence"/>
</dbReference>
<dbReference type="PROSITE" id="PS00745">
    <property type="entry name" value="RF_PROK_I"/>
    <property type="match status" value="1"/>
</dbReference>
<dbReference type="NCBIfam" id="NF006718">
    <property type="entry name" value="PRK09256.1"/>
    <property type="match status" value="1"/>
</dbReference>
<organism evidence="3 4">
    <name type="scientific">Seonamhaeicola algicola</name>
    <dbReference type="NCBI Taxonomy" id="1719036"/>
    <lineage>
        <taxon>Bacteria</taxon>
        <taxon>Pseudomonadati</taxon>
        <taxon>Bacteroidota</taxon>
        <taxon>Flavobacteriia</taxon>
        <taxon>Flavobacteriales</taxon>
        <taxon>Flavobacteriaceae</taxon>
    </lineage>
</organism>
<reference evidence="4" key="1">
    <citation type="submission" date="2019-08" db="EMBL/GenBank/DDBJ databases">
        <title>Seonamhaeicola sediminis sp. nov., isolated from marine sediment.</title>
        <authorList>
            <person name="Cao W.R."/>
        </authorList>
    </citation>
    <scope>NUCLEOTIDE SEQUENCE [LARGE SCALE GENOMIC DNA]</scope>
    <source>
        <strain evidence="4">Gy8</strain>
    </source>
</reference>
<dbReference type="OrthoDB" id="9815709at2"/>
<accession>A0A5C7ALJ6</accession>
<dbReference type="GO" id="GO:0072344">
    <property type="term" value="P:rescue of stalled ribosome"/>
    <property type="evidence" value="ECO:0007669"/>
    <property type="project" value="TreeGrafter"/>
</dbReference>
<keyword evidence="3" id="KW-0378">Hydrolase</keyword>
<feature type="region of interest" description="Disordered" evidence="1">
    <location>
        <begin position="114"/>
        <end position="135"/>
    </location>
</feature>
<dbReference type="GO" id="GO:0004045">
    <property type="term" value="F:peptidyl-tRNA hydrolase activity"/>
    <property type="evidence" value="ECO:0007669"/>
    <property type="project" value="UniProtKB-EC"/>
</dbReference>
<evidence type="ECO:0000256" key="1">
    <source>
        <dbReference type="SAM" id="MobiDB-lite"/>
    </source>
</evidence>
<dbReference type="EMBL" id="VOSC01000025">
    <property type="protein sequence ID" value="TXE09580.1"/>
    <property type="molecule type" value="Genomic_DNA"/>
</dbReference>
<dbReference type="RefSeq" id="WP_147134596.1">
    <property type="nucleotide sequence ID" value="NZ_VOSC01000025.1"/>
</dbReference>
<comment type="caution">
    <text evidence="3">The sequence shown here is derived from an EMBL/GenBank/DDBJ whole genome shotgun (WGS) entry which is preliminary data.</text>
</comment>
<name>A0A5C7ALJ6_9FLAO</name>
<dbReference type="Pfam" id="PF00472">
    <property type="entry name" value="RF-1"/>
    <property type="match status" value="1"/>
</dbReference>
<dbReference type="EC" id="3.1.1.29" evidence="3"/>
<dbReference type="Gene3D" id="3.30.160.20">
    <property type="match status" value="1"/>
</dbReference>
<feature type="domain" description="Prokaryotic-type class I peptide chain release factors" evidence="2">
    <location>
        <begin position="17"/>
        <end position="33"/>
    </location>
</feature>